<keyword evidence="7" id="KW-1185">Reference proteome</keyword>
<dbReference type="InterPro" id="IPR027417">
    <property type="entry name" value="P-loop_NTPase"/>
</dbReference>
<accession>A0A8H7UKS9</accession>
<dbReference type="SMART" id="SM00382">
    <property type="entry name" value="AAA"/>
    <property type="match status" value="2"/>
</dbReference>
<comment type="caution">
    <text evidence="6">The sequence shown here is derived from an EMBL/GenBank/DDBJ whole genome shotgun (WGS) entry which is preliminary data.</text>
</comment>
<keyword evidence="2" id="KW-0067">ATP-binding</keyword>
<dbReference type="InterPro" id="IPR036869">
    <property type="entry name" value="J_dom_sf"/>
</dbReference>
<dbReference type="PROSITE" id="PS00674">
    <property type="entry name" value="AAA"/>
    <property type="match status" value="1"/>
</dbReference>
<dbReference type="PROSITE" id="PS50076">
    <property type="entry name" value="DNAJ_2"/>
    <property type="match status" value="1"/>
</dbReference>
<dbReference type="SMART" id="SM00271">
    <property type="entry name" value="DnaJ"/>
    <property type="match status" value="1"/>
</dbReference>
<dbReference type="CDD" id="cd06257">
    <property type="entry name" value="DnaJ"/>
    <property type="match status" value="1"/>
</dbReference>
<evidence type="ECO:0000256" key="4">
    <source>
        <dbReference type="SAM" id="MobiDB-lite"/>
    </source>
</evidence>
<keyword evidence="1" id="KW-0547">Nucleotide-binding</keyword>
<dbReference type="InterPro" id="IPR003960">
    <property type="entry name" value="ATPase_AAA_CS"/>
</dbReference>
<sequence>METWSNNMLKSCYGEAGVRLQQFFDLAFDRSGGLSTDLTRMKSLLIVGDSGTGKSASLAIAAKNYQLSILQSSIGDLVQKYPNQLDKGFTQLVKRAQNQQPCLIVLDNIELIFPKSGLIDTHLEMVALKQLQNMNEDAPVIIGVCIDSNVLNDDIKRSSCVLQETIHLEIPTPSERLSIFQGFADQLHLSEDVDIESLSAKLHSYKMADIYMLLRQADELRFMRGTETISEDDILASMKNVNPIGSVIDRTAERPETIKWEDIGGLNDAKRDLKECTLWMQGSYEAYKRLGASPTKGLLLYGPPGTGKTLLAKAIATESSTNFLAVSIPELIKGEVGESEKAVARIFATARRCSPCVVFLDELEAIFGSRDTSGNLGQKVEFHLITQLMMELDLLNGGSDMVLVVAATNHPESIDRAILRPGRLDQHIYVALPTMEERVSILKLLCSKSNVTDDIDLEELARMTERFTGADMQALLRKAGLCALKRQQGLQTVIQHQDFLTAITSLKASVSEEQQLRYSPGSRRCTKVPIYHCRLFSTNKALFARQRKRHYDILQIHHDADQKTIKSQYYKLSKKYHPDLNPHDKEAHERFLEVNDAYAVLGSASKRREYDMENESSSASYSPGIRRTGPAATWNFKPRASRQTGSSSAQAQAEGFRATKSTNYNYNEWYARHYEAEEIRRRARLQRQQQRQNEDAKFEPEDSTLWSRFWRLGVIIAGIIYVTQRVKGLKDEEKVSQ</sequence>
<dbReference type="EMBL" id="JAEPQZ010000003">
    <property type="protein sequence ID" value="KAG2183443.1"/>
    <property type="molecule type" value="Genomic_DNA"/>
</dbReference>
<dbReference type="InterPro" id="IPR003959">
    <property type="entry name" value="ATPase_AAA_core"/>
</dbReference>
<dbReference type="PANTHER" id="PTHR23077">
    <property type="entry name" value="AAA-FAMILY ATPASE"/>
    <property type="match status" value="1"/>
</dbReference>
<evidence type="ECO:0000256" key="1">
    <source>
        <dbReference type="ARBA" id="ARBA00022741"/>
    </source>
</evidence>
<dbReference type="OrthoDB" id="10254455at2759"/>
<protein>
    <recommendedName>
        <fullName evidence="5">J domain-containing protein</fullName>
    </recommendedName>
</protein>
<feature type="domain" description="J" evidence="5">
    <location>
        <begin position="549"/>
        <end position="614"/>
    </location>
</feature>
<dbReference type="GO" id="GO:0005524">
    <property type="term" value="F:ATP binding"/>
    <property type="evidence" value="ECO:0007669"/>
    <property type="project" value="UniProtKB-KW"/>
</dbReference>
<evidence type="ECO:0000256" key="3">
    <source>
        <dbReference type="ARBA" id="ARBA00023054"/>
    </source>
</evidence>
<dbReference type="Gene3D" id="1.10.287.110">
    <property type="entry name" value="DnaJ domain"/>
    <property type="match status" value="1"/>
</dbReference>
<proteinExistence type="predicted"/>
<dbReference type="Pfam" id="PF00226">
    <property type="entry name" value="DnaJ"/>
    <property type="match status" value="1"/>
</dbReference>
<feature type="compositionally biased region" description="Polar residues" evidence="4">
    <location>
        <begin position="641"/>
        <end position="651"/>
    </location>
</feature>
<organism evidence="6 7">
    <name type="scientific">Mortierella isabellina</name>
    <name type="common">Filamentous fungus</name>
    <name type="synonym">Umbelopsis isabellina</name>
    <dbReference type="NCBI Taxonomy" id="91625"/>
    <lineage>
        <taxon>Eukaryota</taxon>
        <taxon>Fungi</taxon>
        <taxon>Fungi incertae sedis</taxon>
        <taxon>Mucoromycota</taxon>
        <taxon>Mucoromycotina</taxon>
        <taxon>Umbelopsidomycetes</taxon>
        <taxon>Umbelopsidales</taxon>
        <taxon>Umbelopsidaceae</taxon>
        <taxon>Umbelopsis</taxon>
    </lineage>
</organism>
<evidence type="ECO:0000313" key="7">
    <source>
        <dbReference type="Proteomes" id="UP000654370"/>
    </source>
</evidence>
<dbReference type="Pfam" id="PF17862">
    <property type="entry name" value="AAA_lid_3"/>
    <property type="match status" value="1"/>
</dbReference>
<keyword evidence="3" id="KW-0175">Coiled coil</keyword>
<dbReference type="Pfam" id="PF00004">
    <property type="entry name" value="AAA"/>
    <property type="match status" value="2"/>
</dbReference>
<name>A0A8H7UKS9_MORIS</name>
<dbReference type="InterPro" id="IPR050168">
    <property type="entry name" value="AAA_ATPase_domain"/>
</dbReference>
<dbReference type="AlphaFoldDB" id="A0A8H7UKS9"/>
<dbReference type="SUPFAM" id="SSF52540">
    <property type="entry name" value="P-loop containing nucleoside triphosphate hydrolases"/>
    <property type="match status" value="2"/>
</dbReference>
<dbReference type="Gene3D" id="3.40.50.300">
    <property type="entry name" value="P-loop containing nucleotide triphosphate hydrolases"/>
    <property type="match status" value="2"/>
</dbReference>
<reference evidence="6" key="1">
    <citation type="submission" date="2020-12" db="EMBL/GenBank/DDBJ databases">
        <title>Metabolic potential, ecology and presence of endohyphal bacteria is reflected in genomic diversity of Mucoromycotina.</title>
        <authorList>
            <person name="Muszewska A."/>
            <person name="Okrasinska A."/>
            <person name="Steczkiewicz K."/>
            <person name="Drgas O."/>
            <person name="Orlowska M."/>
            <person name="Perlinska-Lenart U."/>
            <person name="Aleksandrzak-Piekarczyk T."/>
            <person name="Szatraj K."/>
            <person name="Zielenkiewicz U."/>
            <person name="Pilsyk S."/>
            <person name="Malc E."/>
            <person name="Mieczkowski P."/>
            <person name="Kruszewska J.S."/>
            <person name="Biernat P."/>
            <person name="Pawlowska J."/>
        </authorList>
    </citation>
    <scope>NUCLEOTIDE SEQUENCE</scope>
    <source>
        <strain evidence="6">WA0000067209</strain>
    </source>
</reference>
<dbReference type="Gene3D" id="1.10.8.60">
    <property type="match status" value="2"/>
</dbReference>
<dbReference type="PRINTS" id="PR00625">
    <property type="entry name" value="JDOMAIN"/>
</dbReference>
<dbReference type="InterPro" id="IPR001623">
    <property type="entry name" value="DnaJ_domain"/>
</dbReference>
<evidence type="ECO:0000256" key="2">
    <source>
        <dbReference type="ARBA" id="ARBA00022840"/>
    </source>
</evidence>
<dbReference type="InterPro" id="IPR003593">
    <property type="entry name" value="AAA+_ATPase"/>
</dbReference>
<dbReference type="Proteomes" id="UP000654370">
    <property type="component" value="Unassembled WGS sequence"/>
</dbReference>
<dbReference type="InterPro" id="IPR041569">
    <property type="entry name" value="AAA_lid_3"/>
</dbReference>
<evidence type="ECO:0000259" key="5">
    <source>
        <dbReference type="PROSITE" id="PS50076"/>
    </source>
</evidence>
<feature type="region of interest" description="Disordered" evidence="4">
    <location>
        <begin position="609"/>
        <end position="656"/>
    </location>
</feature>
<dbReference type="GO" id="GO:0016887">
    <property type="term" value="F:ATP hydrolysis activity"/>
    <property type="evidence" value="ECO:0007669"/>
    <property type="project" value="InterPro"/>
</dbReference>
<gene>
    <name evidence="6" type="ORF">INT43_006449</name>
</gene>
<dbReference type="SUPFAM" id="SSF46565">
    <property type="entry name" value="Chaperone J-domain"/>
    <property type="match status" value="1"/>
</dbReference>
<dbReference type="FunFam" id="3.40.50.300:FF:001025">
    <property type="entry name" value="ATPase family, AAA domain-containing 2B"/>
    <property type="match status" value="1"/>
</dbReference>
<evidence type="ECO:0000313" key="6">
    <source>
        <dbReference type="EMBL" id="KAG2183443.1"/>
    </source>
</evidence>
<dbReference type="PANTHER" id="PTHR23077:SF117">
    <property type="entry name" value="AAA+ ATPASE DOMAIN-CONTAINING PROTEIN"/>
    <property type="match status" value="1"/>
</dbReference>